<accession>A0ABZ2IIL3</accession>
<dbReference type="InterPro" id="IPR027840">
    <property type="entry name" value="DUF4493"/>
</dbReference>
<feature type="signal peptide" evidence="1">
    <location>
        <begin position="1"/>
        <end position="21"/>
    </location>
</feature>
<dbReference type="Gene3D" id="2.60.120.890">
    <property type="entry name" value="BT2081, beta-jelly-roll domain"/>
    <property type="match status" value="1"/>
</dbReference>
<dbReference type="Proteomes" id="UP001320603">
    <property type="component" value="Chromosome"/>
</dbReference>
<feature type="chain" id="PRO_5045073716" evidence="1">
    <location>
        <begin position="22"/>
        <end position="708"/>
    </location>
</feature>
<reference evidence="3 4" key="1">
    <citation type="submission" date="2024-02" db="EMBL/GenBank/DDBJ databases">
        <title>Whole genome sequencing of Parabacteroides sp. AD58.</title>
        <authorList>
            <person name="Chaplin A.V."/>
            <person name="Pikina A.P."/>
            <person name="Sokolova S.R."/>
            <person name="Korostin D.O."/>
            <person name="Efimov B.A."/>
        </authorList>
    </citation>
    <scope>NUCLEOTIDE SEQUENCE [LARGE SCALE GENOMIC DNA]</scope>
    <source>
        <strain evidence="3 4">AD58</strain>
    </source>
</reference>
<dbReference type="Pfam" id="PF14900">
    <property type="entry name" value="DUF4493"/>
    <property type="match status" value="1"/>
</dbReference>
<organism evidence="3 4">
    <name type="scientific">Parabacteroides absconsus</name>
    <dbReference type="NCBI Taxonomy" id="2951805"/>
    <lineage>
        <taxon>Bacteria</taxon>
        <taxon>Pseudomonadati</taxon>
        <taxon>Bacteroidota</taxon>
        <taxon>Bacteroidia</taxon>
        <taxon>Bacteroidales</taxon>
        <taxon>Tannerellaceae</taxon>
        <taxon>Parabacteroides</taxon>
    </lineage>
</organism>
<protein>
    <submittedName>
        <fullName evidence="3">PCMD domain-containing protein</fullName>
    </submittedName>
</protein>
<dbReference type="RefSeq" id="WP_251967016.1">
    <property type="nucleotide sequence ID" value="NZ_CP146284.1"/>
</dbReference>
<dbReference type="Pfam" id="PF13201">
    <property type="entry name" value="PCMD"/>
    <property type="match status" value="1"/>
</dbReference>
<feature type="domain" description="Putative carbohydrate metabolism" evidence="2">
    <location>
        <begin position="494"/>
        <end position="698"/>
    </location>
</feature>
<name>A0ABZ2IIL3_9BACT</name>
<evidence type="ECO:0000313" key="4">
    <source>
        <dbReference type="Proteomes" id="UP001320603"/>
    </source>
</evidence>
<gene>
    <name evidence="3" type="ORF">NEE14_012920</name>
</gene>
<proteinExistence type="predicted"/>
<sequence>MNFKYIISSLFLLFLAFGACTEDERGLETQGYLELGVSKNVEVITRGFDVEDQSLAVDICAGANDSIVKHFSDYNDMAGDRVLLDVGTYKVKVSSNPTSKLEFEQPTFYGEKTNVAVTAGKTTAVSVECFLSCVKVTTEFTKPVQDMFASVIARVNDKSGSYLDYGLKETRAGYFQPGYILVDMTLTNKEGLEFKMSKLIDKTEARDHYHLVFDMIESGDDNSGMDFDITIEDDPTNDETHTVTIPLPETGYGQKPPVVKFTGTTDKGVVTVPQSEQTDPKHQVTVTAQSENIGMQKVQLLTQTTSEQFAQIPSVLTLSELTQDSKEYEILSGLGFEFPLDYSDDKAELVYHFTPASLQPGDVKFTLLFQDKNGKMSSGEFTYSVKGELSTESINGDAEYVWSRFAQLRGFAANPQSGGYFKYKKSSETEWQTTGEVTFDSNYASIEIKELTPGTTYDYMFCQGDVEGDVLSFTTEAETEVPNLSLDDWSDQYTPNGWWDSGNSGTSILDYYSTVKEIGSSSNCVKMESSYMNKTLAKKFVSGNIFIGSYKGLSGFEGVHLDFGHEYSSRPAKLKFQYKYTSAKINVINNNRGSATEENDSGFIYFLLTDKIYNIDTTNENSFIKEENYSSDEHILAYGSFTISQSVTAFQLGEINLTYKSLDKKPTHIIIVASSSKKGDYFTGGEGSTLWLDELELVYPSSIDEINK</sequence>
<dbReference type="InterPro" id="IPR025112">
    <property type="entry name" value="PCMD"/>
</dbReference>
<keyword evidence="1" id="KW-0732">Signal</keyword>
<dbReference type="PROSITE" id="PS51257">
    <property type="entry name" value="PROKAR_LIPOPROTEIN"/>
    <property type="match status" value="1"/>
</dbReference>
<evidence type="ECO:0000313" key="3">
    <source>
        <dbReference type="EMBL" id="WWV65886.1"/>
    </source>
</evidence>
<dbReference type="EMBL" id="CP146284">
    <property type="protein sequence ID" value="WWV65886.1"/>
    <property type="molecule type" value="Genomic_DNA"/>
</dbReference>
<dbReference type="InterPro" id="IPR038653">
    <property type="entry name" value="Put_CMD_sf"/>
</dbReference>
<keyword evidence="4" id="KW-1185">Reference proteome</keyword>
<evidence type="ECO:0000256" key="1">
    <source>
        <dbReference type="SAM" id="SignalP"/>
    </source>
</evidence>
<evidence type="ECO:0000259" key="2">
    <source>
        <dbReference type="Pfam" id="PF13201"/>
    </source>
</evidence>